<dbReference type="InterPro" id="IPR046230">
    <property type="entry name" value="DUF6263"/>
</dbReference>
<feature type="chain" id="PRO_5007574407" description="DUF4412 domain-containing protein" evidence="1">
    <location>
        <begin position="19"/>
        <end position="284"/>
    </location>
</feature>
<protein>
    <recommendedName>
        <fullName evidence="4">DUF4412 domain-containing protein</fullName>
    </recommendedName>
</protein>
<dbReference type="EMBL" id="LRPC01000012">
    <property type="protein sequence ID" value="KYG75659.1"/>
    <property type="molecule type" value="Genomic_DNA"/>
</dbReference>
<comment type="caution">
    <text evidence="2">The sequence shown here is derived from an EMBL/GenBank/DDBJ whole genome shotgun (WGS) entry which is preliminary data.</text>
</comment>
<proteinExistence type="predicted"/>
<evidence type="ECO:0000313" key="3">
    <source>
        <dbReference type="Proteomes" id="UP000075606"/>
    </source>
</evidence>
<evidence type="ECO:0008006" key="4">
    <source>
        <dbReference type="Google" id="ProtNLM"/>
    </source>
</evidence>
<dbReference type="Proteomes" id="UP000075606">
    <property type="component" value="Unassembled WGS sequence"/>
</dbReference>
<gene>
    <name evidence="2" type="ORF">AWW68_07440</name>
</gene>
<organism evidence="2 3">
    <name type="scientific">Roseivirga spongicola</name>
    <dbReference type="NCBI Taxonomy" id="333140"/>
    <lineage>
        <taxon>Bacteria</taxon>
        <taxon>Pseudomonadati</taxon>
        <taxon>Bacteroidota</taxon>
        <taxon>Cytophagia</taxon>
        <taxon>Cytophagales</taxon>
        <taxon>Roseivirgaceae</taxon>
        <taxon>Roseivirga</taxon>
    </lineage>
</organism>
<dbReference type="STRING" id="333140.AWW68_07440"/>
<dbReference type="OrthoDB" id="981507at2"/>
<dbReference type="RefSeq" id="WP_068219313.1">
    <property type="nucleotide sequence ID" value="NZ_CP139724.1"/>
</dbReference>
<evidence type="ECO:0000256" key="1">
    <source>
        <dbReference type="SAM" id="SignalP"/>
    </source>
</evidence>
<keyword evidence="1" id="KW-0732">Signal</keyword>
<reference evidence="2 3" key="1">
    <citation type="submission" date="2016-01" db="EMBL/GenBank/DDBJ databases">
        <title>Genome sequencing of Roseivirga spongicola UST030701-084.</title>
        <authorList>
            <person name="Selvaratnam C."/>
            <person name="Thevarajoo S."/>
            <person name="Goh K.M."/>
            <person name="Ee R."/>
            <person name="Chan K.-G."/>
            <person name="Chong C.S."/>
        </authorList>
    </citation>
    <scope>NUCLEOTIDE SEQUENCE [LARGE SCALE GENOMIC DNA]</scope>
    <source>
        <strain evidence="2 3">UST030701-084</strain>
    </source>
</reference>
<name>A0A150XAA0_9BACT</name>
<dbReference type="Pfam" id="PF19777">
    <property type="entry name" value="DUF6263"/>
    <property type="match status" value="1"/>
</dbReference>
<sequence length="284" mass="30879">MKKLICLSLMFVSLAAFAQKPYEYNLSAGDKFEVSVDMVQNIEQNVMGQSAETQQDVNSVDLFEVLSVSNGIYTIKSTAISRKVSISAPMMSMEMNSDGEAQTDLPFKVMAGKTFQFTMNKKGEVLQVMGLDKVRAAMKDELAGTPFAAQVDQLTATYQDEFIKGTLDSQFNIYPKTKQDTWDKSVSLVMNNAPVETVVNFAYTGANQITGTGDVTMKGEQEQMGMTVSSDLSGKQSSVFDIDAKTGLPAKVTVSQDVSGNMSAQGMDIPMKLKTNATTSITMK</sequence>
<dbReference type="AlphaFoldDB" id="A0A150XAA0"/>
<keyword evidence="3" id="KW-1185">Reference proteome</keyword>
<accession>A0A150XAA0</accession>
<feature type="signal peptide" evidence="1">
    <location>
        <begin position="1"/>
        <end position="18"/>
    </location>
</feature>
<evidence type="ECO:0000313" key="2">
    <source>
        <dbReference type="EMBL" id="KYG75659.1"/>
    </source>
</evidence>